<feature type="compositionally biased region" description="Polar residues" evidence="1">
    <location>
        <begin position="208"/>
        <end position="223"/>
    </location>
</feature>
<protein>
    <submittedName>
        <fullName evidence="2">Peptidase</fullName>
    </submittedName>
</protein>
<comment type="caution">
    <text evidence="2">The sequence shown here is derived from an EMBL/GenBank/DDBJ whole genome shotgun (WGS) entry which is preliminary data.</text>
</comment>
<proteinExistence type="predicted"/>
<sequence>MTTSTPKPLHIFKPGNQTAMSGVTLAFSESDLADSARAYDPAKHEAPIVIGHPRHDAPAYGWVKSLSCTNEGLNAEPHQVDADFAELVATGRYKKISASFYLPDAANNPVPGVYYLRHVGFLGAQPPAVKGLKQAEFADAEDGVVEFGDWGMDTNASLWRRMREWLLSKFDQETADQVVPDWEIESIRAAARLDDDTGRTAFADPGSATLNATTGASPVNQSTQEENYVSPELAAKLEAENAQLKQKLATAEAEQKASALAKLHTDNLAYAETLINAGTLAPKHRASVVAFLDFTEGNTTLEFGEGDQKSSLSAAFKSFLGDLPKVVEFGEHATKDKVGSGKSGDASVAEFSEKSTDPDRLALHSKASDLAAEKNIPYEQAVRQLVGQ</sequence>
<feature type="region of interest" description="Disordered" evidence="1">
    <location>
        <begin position="335"/>
        <end position="366"/>
    </location>
</feature>
<accession>A0ABR6XJQ3</accession>
<evidence type="ECO:0000313" key="3">
    <source>
        <dbReference type="Proteomes" id="UP000637632"/>
    </source>
</evidence>
<keyword evidence="3" id="KW-1185">Reference proteome</keyword>
<evidence type="ECO:0000313" key="2">
    <source>
        <dbReference type="EMBL" id="MBC3813096.1"/>
    </source>
</evidence>
<reference evidence="2 3" key="1">
    <citation type="submission" date="2020-08" db="EMBL/GenBank/DDBJ databases">
        <title>Novel species isolated from subtropical streams in China.</title>
        <authorList>
            <person name="Lu H."/>
        </authorList>
    </citation>
    <scope>NUCLEOTIDE SEQUENCE [LARGE SCALE GENOMIC DNA]</scope>
    <source>
        <strain evidence="2 3">CCTCC AB 2015119</strain>
    </source>
</reference>
<dbReference type="Proteomes" id="UP000637632">
    <property type="component" value="Unassembled WGS sequence"/>
</dbReference>
<gene>
    <name evidence="2" type="ORF">H8K26_16770</name>
</gene>
<organism evidence="2 3">
    <name type="scientific">Undibacterium aquatile</name>
    <dbReference type="NCBI Taxonomy" id="1537398"/>
    <lineage>
        <taxon>Bacteria</taxon>
        <taxon>Pseudomonadati</taxon>
        <taxon>Pseudomonadota</taxon>
        <taxon>Betaproteobacteria</taxon>
        <taxon>Burkholderiales</taxon>
        <taxon>Oxalobacteraceae</taxon>
        <taxon>Undibacterium</taxon>
    </lineage>
</organism>
<feature type="region of interest" description="Disordered" evidence="1">
    <location>
        <begin position="204"/>
        <end position="223"/>
    </location>
</feature>
<dbReference type="RefSeq" id="WP_190481067.1">
    <property type="nucleotide sequence ID" value="NZ_JACOFT010000007.1"/>
</dbReference>
<dbReference type="EMBL" id="JACOFT010000007">
    <property type="protein sequence ID" value="MBC3813096.1"/>
    <property type="molecule type" value="Genomic_DNA"/>
</dbReference>
<evidence type="ECO:0000256" key="1">
    <source>
        <dbReference type="SAM" id="MobiDB-lite"/>
    </source>
</evidence>
<name>A0ABR6XJQ3_9BURK</name>
<feature type="compositionally biased region" description="Basic and acidic residues" evidence="1">
    <location>
        <begin position="351"/>
        <end position="362"/>
    </location>
</feature>